<dbReference type="GO" id="GO:0003677">
    <property type="term" value="F:DNA binding"/>
    <property type="evidence" value="ECO:0007669"/>
    <property type="project" value="UniProtKB-KW"/>
</dbReference>
<keyword evidence="3" id="KW-0238">DNA-binding</keyword>
<dbReference type="PROSITE" id="PS50217">
    <property type="entry name" value="BZIP"/>
    <property type="match status" value="1"/>
</dbReference>
<proteinExistence type="predicted"/>
<feature type="compositionally biased region" description="Acidic residues" evidence="6">
    <location>
        <begin position="209"/>
        <end position="222"/>
    </location>
</feature>
<evidence type="ECO:0000259" key="7">
    <source>
        <dbReference type="PROSITE" id="PS50217"/>
    </source>
</evidence>
<reference evidence="8 9" key="1">
    <citation type="journal article" date="2020" name="Nat. Food">
        <title>A phased Vanilla planifolia genome enables genetic improvement of flavour and production.</title>
        <authorList>
            <person name="Hasing T."/>
            <person name="Tang H."/>
            <person name="Brym M."/>
            <person name="Khazi F."/>
            <person name="Huang T."/>
            <person name="Chambers A.H."/>
        </authorList>
    </citation>
    <scope>NUCLEOTIDE SEQUENCE [LARGE SCALE GENOMIC DNA]</scope>
    <source>
        <tissue evidence="8">Leaf</tissue>
    </source>
</reference>
<evidence type="ECO:0000256" key="5">
    <source>
        <dbReference type="ARBA" id="ARBA00023242"/>
    </source>
</evidence>
<feature type="region of interest" description="Disordered" evidence="6">
    <location>
        <begin position="401"/>
        <end position="438"/>
    </location>
</feature>
<evidence type="ECO:0000313" key="9">
    <source>
        <dbReference type="Proteomes" id="UP000639772"/>
    </source>
</evidence>
<feature type="compositionally biased region" description="Polar residues" evidence="6">
    <location>
        <begin position="189"/>
        <end position="206"/>
    </location>
</feature>
<keyword evidence="2" id="KW-0805">Transcription regulation</keyword>
<dbReference type="Pfam" id="PF12498">
    <property type="entry name" value="bZIP_C"/>
    <property type="match status" value="1"/>
</dbReference>
<keyword evidence="5" id="KW-0539">Nucleus</keyword>
<accession>A0A835UQ22</accession>
<dbReference type="Pfam" id="PF00170">
    <property type="entry name" value="bZIP_1"/>
    <property type="match status" value="1"/>
</dbReference>
<dbReference type="SMART" id="SM00338">
    <property type="entry name" value="BRLZ"/>
    <property type="match status" value="1"/>
</dbReference>
<dbReference type="Gene3D" id="1.20.5.170">
    <property type="match status" value="1"/>
</dbReference>
<dbReference type="PROSITE" id="PS00036">
    <property type="entry name" value="BZIP_BASIC"/>
    <property type="match status" value="1"/>
</dbReference>
<evidence type="ECO:0000313" key="8">
    <source>
        <dbReference type="EMBL" id="KAG0468550.1"/>
    </source>
</evidence>
<protein>
    <recommendedName>
        <fullName evidence="7">BZIP domain-containing protein</fullName>
    </recommendedName>
</protein>
<organism evidence="8 9">
    <name type="scientific">Vanilla planifolia</name>
    <name type="common">Vanilla</name>
    <dbReference type="NCBI Taxonomy" id="51239"/>
    <lineage>
        <taxon>Eukaryota</taxon>
        <taxon>Viridiplantae</taxon>
        <taxon>Streptophyta</taxon>
        <taxon>Embryophyta</taxon>
        <taxon>Tracheophyta</taxon>
        <taxon>Spermatophyta</taxon>
        <taxon>Magnoliopsida</taxon>
        <taxon>Liliopsida</taxon>
        <taxon>Asparagales</taxon>
        <taxon>Orchidaceae</taxon>
        <taxon>Vanilloideae</taxon>
        <taxon>Vanilleae</taxon>
        <taxon>Vanilla</taxon>
    </lineage>
</organism>
<evidence type="ECO:0000256" key="3">
    <source>
        <dbReference type="ARBA" id="ARBA00023125"/>
    </source>
</evidence>
<dbReference type="PANTHER" id="PTHR46408:SF10">
    <property type="entry name" value="BASIC LEUCINE ZIPPER 63"/>
    <property type="match status" value="1"/>
</dbReference>
<gene>
    <name evidence="8" type="ORF">HPP92_017878</name>
</gene>
<name>A0A835UQ22_VANPL</name>
<evidence type="ECO:0000256" key="6">
    <source>
        <dbReference type="SAM" id="MobiDB-lite"/>
    </source>
</evidence>
<feature type="region of interest" description="Disordered" evidence="6">
    <location>
        <begin position="161"/>
        <end position="230"/>
    </location>
</feature>
<dbReference type="OrthoDB" id="664875at2759"/>
<comment type="subcellular location">
    <subcellularLocation>
        <location evidence="1">Nucleus</location>
    </subcellularLocation>
</comment>
<dbReference type="InterPro" id="IPR020983">
    <property type="entry name" value="Basic_leucine-zipper_C"/>
</dbReference>
<evidence type="ECO:0000256" key="2">
    <source>
        <dbReference type="ARBA" id="ARBA00023015"/>
    </source>
</evidence>
<dbReference type="InterPro" id="IPR045314">
    <property type="entry name" value="bZIP_plant_GBF1"/>
</dbReference>
<feature type="domain" description="BZIP" evidence="7">
    <location>
        <begin position="228"/>
        <end position="283"/>
    </location>
</feature>
<dbReference type="GO" id="GO:0005634">
    <property type="term" value="C:nucleus"/>
    <property type="evidence" value="ECO:0007669"/>
    <property type="project" value="UniProtKB-SubCell"/>
</dbReference>
<dbReference type="SUPFAM" id="SSF57959">
    <property type="entry name" value="Leucine zipper domain"/>
    <property type="match status" value="1"/>
</dbReference>
<feature type="region of interest" description="Disordered" evidence="6">
    <location>
        <begin position="237"/>
        <end position="256"/>
    </location>
</feature>
<dbReference type="FunFam" id="1.20.5.170:FF:000020">
    <property type="entry name" value="BZIP transcription factor"/>
    <property type="match status" value="1"/>
</dbReference>
<sequence>MERIFSVEEIHNPFWAPSPSDSGSAVGGIERSVMNRSPSEWCFEKFLEEVSMSEASSAPAVPDGRPDCNSRAVDPVSSLLPSLVKKDGVGAAPGESEFVEIKGPQLPAVVQALYTEPSPSADPEKCAAILRQKLEMDCAAVAKSRGSGIISQESSLVENIKSGSSQVGSETPAKAMLGNGTVTAPALPQMQNSCAQGRAATSGSSRDQSDDDELDGDAETPENADPADAKRFRRMLSNRESARRSRRRKQAQLSDLEAQVSQLRVENSSLLKRLTDVNQKYNEAAVDNRVLKADVETLRAKVKMAEDNVKRVTGMSPMFPTMSDLSSVSIPFTGSPSDANSDAAILLHDDANHLFSTAASNQGINNCIHEITSAAPNIDDGIHGTLGVGKMGRMTPMQRMASTEHSQKRMCGSQTSGGSMRWDASGWNPEGSSNQKQS</sequence>
<dbReference type="GO" id="GO:0003700">
    <property type="term" value="F:DNA-binding transcription factor activity"/>
    <property type="evidence" value="ECO:0007669"/>
    <property type="project" value="InterPro"/>
</dbReference>
<dbReference type="Proteomes" id="UP000639772">
    <property type="component" value="Chromosome 9"/>
</dbReference>
<evidence type="ECO:0000256" key="1">
    <source>
        <dbReference type="ARBA" id="ARBA00004123"/>
    </source>
</evidence>
<dbReference type="PANTHER" id="PTHR46408">
    <property type="entry name" value="BASIC LEUCINE ZIPPER 63"/>
    <property type="match status" value="1"/>
</dbReference>
<dbReference type="EMBL" id="JADCNM010000009">
    <property type="protein sequence ID" value="KAG0468550.1"/>
    <property type="molecule type" value="Genomic_DNA"/>
</dbReference>
<dbReference type="CDD" id="cd14702">
    <property type="entry name" value="bZIP_plant_GBF1"/>
    <property type="match status" value="1"/>
</dbReference>
<keyword evidence="4" id="KW-0804">Transcription</keyword>
<dbReference type="InterPro" id="IPR004827">
    <property type="entry name" value="bZIP"/>
</dbReference>
<comment type="caution">
    <text evidence="8">The sequence shown here is derived from an EMBL/GenBank/DDBJ whole genome shotgun (WGS) entry which is preliminary data.</text>
</comment>
<dbReference type="InterPro" id="IPR046347">
    <property type="entry name" value="bZIP_sf"/>
</dbReference>
<evidence type="ECO:0000256" key="4">
    <source>
        <dbReference type="ARBA" id="ARBA00023163"/>
    </source>
</evidence>
<dbReference type="AlphaFoldDB" id="A0A835UQ22"/>